<dbReference type="SUPFAM" id="SSF53901">
    <property type="entry name" value="Thiolase-like"/>
    <property type="match status" value="2"/>
</dbReference>
<dbReference type="GO" id="GO:0005777">
    <property type="term" value="C:peroxisome"/>
    <property type="evidence" value="ECO:0000318"/>
    <property type="project" value="GO_Central"/>
</dbReference>
<evidence type="ECO:0000256" key="13">
    <source>
        <dbReference type="ARBA" id="ARBA00048001"/>
    </source>
</evidence>
<comment type="catalytic activity">
    <reaction evidence="12">
        <text>tetradecanoyl-CoA + acetyl-CoA = 3-oxohexadecanoyl-CoA + CoA</text>
        <dbReference type="Rhea" id="RHEA:18161"/>
        <dbReference type="ChEBI" id="CHEBI:57287"/>
        <dbReference type="ChEBI" id="CHEBI:57288"/>
        <dbReference type="ChEBI" id="CHEBI:57349"/>
        <dbReference type="ChEBI" id="CHEBI:57385"/>
        <dbReference type="EC" id="2.3.1.155"/>
    </reaction>
    <physiologicalReaction direction="right-to-left" evidence="12">
        <dbReference type="Rhea" id="RHEA:18163"/>
    </physiologicalReaction>
</comment>
<dbReference type="NCBIfam" id="TIGR01930">
    <property type="entry name" value="AcCoA-C-Actrans"/>
    <property type="match status" value="1"/>
</dbReference>
<comment type="subcellular location">
    <subcellularLocation>
        <location evidence="1">Peroxisome</location>
    </subcellularLocation>
</comment>
<keyword evidence="8" id="KW-0576">Peroxisome</keyword>
<name>B3RT97_TRIAD</name>
<dbReference type="CDD" id="cd00751">
    <property type="entry name" value="thiolase"/>
    <property type="match status" value="1"/>
</dbReference>
<evidence type="ECO:0000256" key="1">
    <source>
        <dbReference type="ARBA" id="ARBA00004275"/>
    </source>
</evidence>
<dbReference type="GeneID" id="6751865"/>
<accession>B3RT97</accession>
<dbReference type="FunCoup" id="B3RT97">
    <property type="interactions" value="1225"/>
</dbReference>
<dbReference type="CTD" id="6751865"/>
<evidence type="ECO:0000256" key="2">
    <source>
        <dbReference type="ARBA" id="ARBA00005189"/>
    </source>
</evidence>
<dbReference type="OrthoDB" id="5404651at2759"/>
<evidence type="ECO:0000256" key="5">
    <source>
        <dbReference type="ARBA" id="ARBA00022832"/>
    </source>
</evidence>
<dbReference type="STRING" id="10228.B3RT97"/>
<dbReference type="AlphaFoldDB" id="B3RT97"/>
<evidence type="ECO:0000256" key="15">
    <source>
        <dbReference type="ARBA" id="ARBA00049306"/>
    </source>
</evidence>
<dbReference type="Gene3D" id="3.40.47.10">
    <property type="match status" value="2"/>
</dbReference>
<dbReference type="PROSITE" id="PS00737">
    <property type="entry name" value="THIOLASE_2"/>
    <property type="match status" value="1"/>
</dbReference>
<dbReference type="GO" id="GO:0003985">
    <property type="term" value="F:acetyl-CoA C-acetyltransferase activity"/>
    <property type="evidence" value="ECO:0007669"/>
    <property type="project" value="UniProtKB-EC"/>
</dbReference>
<dbReference type="InParanoid" id="B3RT97"/>
<evidence type="ECO:0000256" key="3">
    <source>
        <dbReference type="ARBA" id="ARBA00010982"/>
    </source>
</evidence>
<dbReference type="InterPro" id="IPR002155">
    <property type="entry name" value="Thiolase"/>
</dbReference>
<evidence type="ECO:0000256" key="6">
    <source>
        <dbReference type="ARBA" id="ARBA00022946"/>
    </source>
</evidence>
<dbReference type="GO" id="GO:0010124">
    <property type="term" value="P:phenylacetate catabolic process"/>
    <property type="evidence" value="ECO:0000318"/>
    <property type="project" value="GO_Central"/>
</dbReference>
<keyword evidence="5" id="KW-0276">Fatty acid metabolism</keyword>
<dbReference type="KEGG" id="tad:TRIADDRAFT_37427"/>
<dbReference type="HOGENOM" id="CLU_031026_0_0_1"/>
<dbReference type="GO" id="GO:0050633">
    <property type="term" value="F:acetyl-CoA C-myristoyltransferase activity"/>
    <property type="evidence" value="ECO:0007669"/>
    <property type="project" value="UniProtKB-EC"/>
</dbReference>
<comment type="catalytic activity">
    <reaction evidence="13">
        <text>hexanoyl-CoA + acetyl-CoA = 3-oxooctanoyl-CoA + CoA</text>
        <dbReference type="Rhea" id="RHEA:31203"/>
        <dbReference type="ChEBI" id="CHEBI:57287"/>
        <dbReference type="ChEBI" id="CHEBI:57288"/>
        <dbReference type="ChEBI" id="CHEBI:62619"/>
        <dbReference type="ChEBI" id="CHEBI:62620"/>
    </reaction>
    <physiologicalReaction direction="right-to-left" evidence="13">
        <dbReference type="Rhea" id="RHEA:31205"/>
    </physiologicalReaction>
</comment>
<dbReference type="RefSeq" id="XP_002111185.1">
    <property type="nucleotide sequence ID" value="XM_002111149.1"/>
</dbReference>
<evidence type="ECO:0000256" key="12">
    <source>
        <dbReference type="ARBA" id="ARBA00047485"/>
    </source>
</evidence>
<comment type="catalytic activity">
    <reaction evidence="11">
        <text>2 acetyl-CoA = acetoacetyl-CoA + CoA</text>
        <dbReference type="Rhea" id="RHEA:21036"/>
        <dbReference type="ChEBI" id="CHEBI:57286"/>
        <dbReference type="ChEBI" id="CHEBI:57287"/>
        <dbReference type="ChEBI" id="CHEBI:57288"/>
        <dbReference type="EC" id="2.3.1.9"/>
    </reaction>
    <physiologicalReaction direction="right-to-left" evidence="11">
        <dbReference type="Rhea" id="RHEA:21038"/>
    </physiologicalReaction>
</comment>
<dbReference type="InterPro" id="IPR020613">
    <property type="entry name" value="Thiolase_CS"/>
</dbReference>
<evidence type="ECO:0000256" key="4">
    <source>
        <dbReference type="ARBA" id="ARBA00022679"/>
    </source>
</evidence>
<keyword evidence="9 17" id="KW-0012">Acyltransferase</keyword>
<dbReference type="Pfam" id="PF02803">
    <property type="entry name" value="Thiolase_C"/>
    <property type="match status" value="1"/>
</dbReference>
<comment type="catalytic activity">
    <reaction evidence="15">
        <text>3-oxohexadecanedioyl-CoA + CoA = tetradecanedioyl-CoA + acetyl-CoA</text>
        <dbReference type="Rhea" id="RHEA:40343"/>
        <dbReference type="ChEBI" id="CHEBI:57287"/>
        <dbReference type="ChEBI" id="CHEBI:57288"/>
        <dbReference type="ChEBI" id="CHEBI:77081"/>
        <dbReference type="ChEBI" id="CHEBI:77084"/>
    </reaction>
    <physiologicalReaction direction="left-to-right" evidence="15">
        <dbReference type="Rhea" id="RHEA:40344"/>
    </physiologicalReaction>
</comment>
<protein>
    <submittedName>
        <fullName evidence="20">Uncharacterized protein</fullName>
    </submittedName>
</protein>
<dbReference type="EMBL" id="DS985243">
    <property type="protein sequence ID" value="EDV27189.1"/>
    <property type="molecule type" value="Genomic_DNA"/>
</dbReference>
<evidence type="ECO:0000256" key="8">
    <source>
        <dbReference type="ARBA" id="ARBA00023140"/>
    </source>
</evidence>
<reference evidence="20 21" key="1">
    <citation type="journal article" date="2008" name="Nature">
        <title>The Trichoplax genome and the nature of placozoans.</title>
        <authorList>
            <person name="Srivastava M."/>
            <person name="Begovic E."/>
            <person name="Chapman J."/>
            <person name="Putnam N.H."/>
            <person name="Hellsten U."/>
            <person name="Kawashima T."/>
            <person name="Kuo A."/>
            <person name="Mitros T."/>
            <person name="Salamov A."/>
            <person name="Carpenter M.L."/>
            <person name="Signorovitch A.Y."/>
            <person name="Moreno M.A."/>
            <person name="Kamm K."/>
            <person name="Grimwood J."/>
            <person name="Schmutz J."/>
            <person name="Shapiro H."/>
            <person name="Grigoriev I.V."/>
            <person name="Buss L.W."/>
            <person name="Schierwater B."/>
            <person name="Dellaporta S.L."/>
            <person name="Rokhsar D.S."/>
        </authorList>
    </citation>
    <scope>NUCLEOTIDE SEQUENCE [LARGE SCALE GENOMIC DNA]</scope>
    <source>
        <strain evidence="20 21">Grell-BS-1999</strain>
    </source>
</reference>
<evidence type="ECO:0000256" key="11">
    <source>
        <dbReference type="ARBA" id="ARBA00037000"/>
    </source>
</evidence>
<evidence type="ECO:0000259" key="19">
    <source>
        <dbReference type="Pfam" id="PF02803"/>
    </source>
</evidence>
<keyword evidence="4 17" id="KW-0808">Transferase</keyword>
<evidence type="ECO:0000256" key="17">
    <source>
        <dbReference type="RuleBase" id="RU003557"/>
    </source>
</evidence>
<feature type="active site" description="Acyl-thioester intermediate" evidence="16">
    <location>
        <position position="126"/>
    </location>
</feature>
<dbReference type="Pfam" id="PF00108">
    <property type="entry name" value="Thiolase_N"/>
    <property type="match status" value="1"/>
</dbReference>
<feature type="active site" description="Proton acceptor" evidence="16">
    <location>
        <position position="412"/>
    </location>
</feature>
<dbReference type="Proteomes" id="UP000009022">
    <property type="component" value="Unassembled WGS sequence"/>
</dbReference>
<dbReference type="OMA" id="QMGMDHL"/>
<evidence type="ECO:0000313" key="20">
    <source>
        <dbReference type="EMBL" id="EDV27189.1"/>
    </source>
</evidence>
<feature type="active site" description="Proton acceptor" evidence="16">
    <location>
        <position position="381"/>
    </location>
</feature>
<dbReference type="GO" id="GO:0003988">
    <property type="term" value="F:acetyl-CoA C-acyltransferase activity"/>
    <property type="evidence" value="ECO:0000318"/>
    <property type="project" value="GO_Central"/>
</dbReference>
<evidence type="ECO:0000256" key="16">
    <source>
        <dbReference type="PIRSR" id="PIRSR000429-1"/>
    </source>
</evidence>
<evidence type="ECO:0000313" key="21">
    <source>
        <dbReference type="Proteomes" id="UP000009022"/>
    </source>
</evidence>
<feature type="domain" description="Thiolase N-terminal" evidence="18">
    <location>
        <begin position="41"/>
        <end position="295"/>
    </location>
</feature>
<comment type="catalytic activity">
    <reaction evidence="14">
        <text>an acyl-CoA + acetyl-CoA = a 3-oxoacyl-CoA + CoA</text>
        <dbReference type="Rhea" id="RHEA:21564"/>
        <dbReference type="ChEBI" id="CHEBI:57287"/>
        <dbReference type="ChEBI" id="CHEBI:57288"/>
        <dbReference type="ChEBI" id="CHEBI:58342"/>
        <dbReference type="ChEBI" id="CHEBI:90726"/>
        <dbReference type="EC" id="2.3.1.16"/>
    </reaction>
    <physiologicalReaction direction="right-to-left" evidence="14">
        <dbReference type="Rhea" id="RHEA:21566"/>
    </physiologicalReaction>
</comment>
<evidence type="ECO:0000259" key="18">
    <source>
        <dbReference type="Pfam" id="PF00108"/>
    </source>
</evidence>
<dbReference type="PIRSF" id="PIRSF000429">
    <property type="entry name" value="Ac-CoA_Ac_transf"/>
    <property type="match status" value="1"/>
</dbReference>
<evidence type="ECO:0000256" key="14">
    <source>
        <dbReference type="ARBA" id="ARBA00049178"/>
    </source>
</evidence>
<dbReference type="InterPro" id="IPR016039">
    <property type="entry name" value="Thiolase-like"/>
</dbReference>
<feature type="domain" description="Thiolase C-terminal" evidence="19">
    <location>
        <begin position="303"/>
        <end position="424"/>
    </location>
</feature>
<comment type="similarity">
    <text evidence="3 17">Belongs to the thiolase-like superfamily. Thiolase family.</text>
</comment>
<organism evidence="20 21">
    <name type="scientific">Trichoplax adhaerens</name>
    <name type="common">Trichoplax reptans</name>
    <dbReference type="NCBI Taxonomy" id="10228"/>
    <lineage>
        <taxon>Eukaryota</taxon>
        <taxon>Metazoa</taxon>
        <taxon>Placozoa</taxon>
        <taxon>Uniplacotomia</taxon>
        <taxon>Trichoplacea</taxon>
        <taxon>Trichoplacidae</taxon>
        <taxon>Trichoplax</taxon>
    </lineage>
</organism>
<dbReference type="PANTHER" id="PTHR43853:SF8">
    <property type="entry name" value="3-KETOACYL-COA THIOLASE, PEROXISOMAL"/>
    <property type="match status" value="1"/>
</dbReference>
<dbReference type="InterPro" id="IPR020610">
    <property type="entry name" value="Thiolase_AS"/>
</dbReference>
<dbReference type="InterPro" id="IPR020616">
    <property type="entry name" value="Thiolase_N"/>
</dbReference>
<sequence length="433" mass="46317">MERVDKIFGHLTNQTDSSKAVLDLLPTSSASKFSQPHPDDVVVVSAKRTAICKANRGSFKDTHPADLLAAAFNAVMNETKVDPEIIGDIQVGNVLHTGSGAVLARMTQFYCGLPETIPLSTCNRQCASGLQAVANIIGEIKTGAIDVGIGAGLENMTLQKVAADDTVLYPKLLENELAKDCLIPMGITSENVAHRFGITRQQQDFMGYLSQQKAAKALEEGKFKDEIIPVKTQIKMKNGETKEILVDTDDGIRKGTTMETLAKLKPAFNKDGSTTAGNSSQRSDGAAAVMLAKRSTAERLGLPILGKFIAYAVAGVPPDVMGIGPAFAIPKVMKMTDLSYEDVDIFEINEAFASQATYCVQKLGIPLNKVNPNGGAIAMGHPLGCTGARMVATLLHELKRREKRAYGIVSMCMGSGMGAAAIFEHNPAEYQQQ</sequence>
<dbReference type="PhylomeDB" id="B3RT97"/>
<evidence type="ECO:0000256" key="10">
    <source>
        <dbReference type="ARBA" id="ARBA00036770"/>
    </source>
</evidence>
<comment type="catalytic activity">
    <reaction evidence="10">
        <text>3-oxo-(6Z,9Z,12Z,15Z,18Z,21Z)-tetracosahexaenoyl-CoA + CoA = (4Z,7Z,10Z,13Z,16Z,19Z)-docosahexaenoyl-CoA + acetyl-CoA</text>
        <dbReference type="Rhea" id="RHEA:39131"/>
        <dbReference type="ChEBI" id="CHEBI:57287"/>
        <dbReference type="ChEBI" id="CHEBI:57288"/>
        <dbReference type="ChEBI" id="CHEBI:74298"/>
        <dbReference type="ChEBI" id="CHEBI:74304"/>
    </reaction>
    <physiologicalReaction direction="left-to-right" evidence="10">
        <dbReference type="Rhea" id="RHEA:39132"/>
    </physiologicalReaction>
</comment>
<dbReference type="InterPro" id="IPR020617">
    <property type="entry name" value="Thiolase_C"/>
</dbReference>
<keyword evidence="7" id="KW-0443">Lipid metabolism</keyword>
<evidence type="ECO:0000256" key="9">
    <source>
        <dbReference type="ARBA" id="ARBA00023315"/>
    </source>
</evidence>
<dbReference type="eggNOG" id="KOG1389">
    <property type="taxonomic scope" value="Eukaryota"/>
</dbReference>
<dbReference type="InterPro" id="IPR050215">
    <property type="entry name" value="Thiolase-like_sf_Thiolase"/>
</dbReference>
<gene>
    <name evidence="20" type="ORF">TRIADDRAFT_37427</name>
</gene>
<dbReference type="GO" id="GO:0006635">
    <property type="term" value="P:fatty acid beta-oxidation"/>
    <property type="evidence" value="ECO:0000318"/>
    <property type="project" value="GO_Central"/>
</dbReference>
<proteinExistence type="inferred from homology"/>
<dbReference type="PANTHER" id="PTHR43853">
    <property type="entry name" value="3-KETOACYL-COA THIOLASE, PEROXISOMAL"/>
    <property type="match status" value="1"/>
</dbReference>
<keyword evidence="21" id="KW-1185">Reference proteome</keyword>
<evidence type="ECO:0000256" key="7">
    <source>
        <dbReference type="ARBA" id="ARBA00023098"/>
    </source>
</evidence>
<dbReference type="FunFam" id="3.40.47.10:FF:000010">
    <property type="entry name" value="Acetyl-CoA acetyltransferase (Thiolase)"/>
    <property type="match status" value="1"/>
</dbReference>
<keyword evidence="6" id="KW-0809">Transit peptide</keyword>
<comment type="pathway">
    <text evidence="2">Lipid metabolism.</text>
</comment>
<dbReference type="PROSITE" id="PS00099">
    <property type="entry name" value="THIOLASE_3"/>
    <property type="match status" value="1"/>
</dbReference>